<evidence type="ECO:0000256" key="7">
    <source>
        <dbReference type="ARBA" id="ARBA00023027"/>
    </source>
</evidence>
<comment type="pathway">
    <text evidence="8">Cofactor biosynthesis; NAD(+) biosynthesis; NAD(+) from deamido-NAD(+) (ammonia route): step 1/1.</text>
</comment>
<dbReference type="GO" id="GO:0005737">
    <property type="term" value="C:cytoplasm"/>
    <property type="evidence" value="ECO:0007669"/>
    <property type="project" value="InterPro"/>
</dbReference>
<keyword evidence="3 8" id="KW-0479">Metal-binding</keyword>
<evidence type="ECO:0000256" key="9">
    <source>
        <dbReference type="RuleBase" id="RU003811"/>
    </source>
</evidence>
<comment type="similarity">
    <text evidence="1 8 9">Belongs to the NAD synthetase family.</text>
</comment>
<dbReference type="PANTHER" id="PTHR23090">
    <property type="entry name" value="NH 3 /GLUTAMINE-DEPENDENT NAD + SYNTHETASE"/>
    <property type="match status" value="1"/>
</dbReference>
<keyword evidence="6 8" id="KW-0460">Magnesium</keyword>
<evidence type="ECO:0000256" key="8">
    <source>
        <dbReference type="HAMAP-Rule" id="MF_00193"/>
    </source>
</evidence>
<evidence type="ECO:0000313" key="14">
    <source>
        <dbReference type="Proteomes" id="UP000245667"/>
    </source>
</evidence>
<feature type="binding site" evidence="8">
    <location>
        <position position="232"/>
    </location>
    <ligand>
        <name>ATP</name>
        <dbReference type="ChEBI" id="CHEBI:30616"/>
    </ligand>
</feature>
<feature type="binding site" evidence="8">
    <location>
        <position position="208"/>
    </location>
    <ligand>
        <name>Mg(2+)</name>
        <dbReference type="ChEBI" id="CHEBI:18420"/>
    </ligand>
</feature>
<dbReference type="GO" id="GO:0046872">
    <property type="term" value="F:metal ion binding"/>
    <property type="evidence" value="ECO:0007669"/>
    <property type="project" value="UniProtKB-KW"/>
</dbReference>
<keyword evidence="15" id="KW-1185">Reference proteome</keyword>
<comment type="catalytic activity">
    <reaction evidence="8 10">
        <text>deamido-NAD(+) + NH4(+) + ATP = AMP + diphosphate + NAD(+) + H(+)</text>
        <dbReference type="Rhea" id="RHEA:21188"/>
        <dbReference type="ChEBI" id="CHEBI:15378"/>
        <dbReference type="ChEBI" id="CHEBI:28938"/>
        <dbReference type="ChEBI" id="CHEBI:30616"/>
        <dbReference type="ChEBI" id="CHEBI:33019"/>
        <dbReference type="ChEBI" id="CHEBI:57540"/>
        <dbReference type="ChEBI" id="CHEBI:58437"/>
        <dbReference type="ChEBI" id="CHEBI:456215"/>
        <dbReference type="EC" id="6.3.1.5"/>
    </reaction>
</comment>
<dbReference type="InterPro" id="IPR022310">
    <property type="entry name" value="NAD/GMP_synthase"/>
</dbReference>
<feature type="domain" description="NAD/GMP synthase" evidence="11">
    <location>
        <begin position="153"/>
        <end position="315"/>
    </location>
</feature>
<reference evidence="12 15" key="2">
    <citation type="submission" date="2020-07" db="EMBL/GenBank/DDBJ databases">
        <title>The draft genome sequence of Maribacter polysiphoniae KCTC 22021.</title>
        <authorList>
            <person name="Mu L."/>
        </authorList>
    </citation>
    <scope>NUCLEOTIDE SEQUENCE [LARGE SCALE GENOMIC DNA]</scope>
    <source>
        <strain evidence="12 15">KCTC 22021</strain>
    </source>
</reference>
<dbReference type="InterPro" id="IPR014729">
    <property type="entry name" value="Rossmann-like_a/b/a_fold"/>
</dbReference>
<evidence type="ECO:0000256" key="5">
    <source>
        <dbReference type="ARBA" id="ARBA00022840"/>
    </source>
</evidence>
<feature type="binding site" description="in other chain" evidence="8">
    <location>
        <position position="216"/>
    </location>
    <ligand>
        <name>deamido-NAD(+)</name>
        <dbReference type="ChEBI" id="CHEBI:58437"/>
        <note>ligand shared between two neighboring subunits</note>
    </ligand>
</feature>
<sequence>MNPKHRKPFSKDILHIENIEEVCNNITEKLRNDVVFKLQRRGAVIGISGGIDSSVCMALSAKAFGPSKVTAIMLPEQDSSEDSKNLALKLADTFNVKILEENITHALDGFGCYQRRDEAIRRVITDFDPNIDKAKIEIRQNIDQNIPAIFSITVIKPDGKTISKLLPAKEYLQIVAATNFKQRSRMSMLYYHAERLHYAVIGTPNKHEVEQGFFVKYGDGGADVMPIGHLYKTQVYQLASHLGVPQEIIDRTPTTDTYTAEQTQEDFFYQMPFESMDLIWYGWENGYSANEVGKVMDKTEQKIHNIYKSFERKKKTTEYLRMRPIF</sequence>
<dbReference type="EMBL" id="JACWLN010000003">
    <property type="protein sequence ID" value="MBD1260918.1"/>
    <property type="molecule type" value="Genomic_DNA"/>
</dbReference>
<feature type="binding site" evidence="8">
    <location>
        <position position="52"/>
    </location>
    <ligand>
        <name>Mg(2+)</name>
        <dbReference type="ChEBI" id="CHEBI:18420"/>
    </ligand>
</feature>
<dbReference type="GO" id="GO:0009435">
    <property type="term" value="P:NAD+ biosynthetic process"/>
    <property type="evidence" value="ECO:0007669"/>
    <property type="project" value="UniProtKB-UniRule"/>
</dbReference>
<dbReference type="NCBIfam" id="NF002048">
    <property type="entry name" value="PRK00876.1"/>
    <property type="match status" value="1"/>
</dbReference>
<dbReference type="EMBL" id="QGGQ01000003">
    <property type="protein sequence ID" value="PWK23944.1"/>
    <property type="molecule type" value="Genomic_DNA"/>
</dbReference>
<dbReference type="NCBIfam" id="TIGR00552">
    <property type="entry name" value="nadE"/>
    <property type="match status" value="1"/>
</dbReference>
<dbReference type="InterPro" id="IPR022926">
    <property type="entry name" value="NH(3)-dep_NAD(+)_synth"/>
</dbReference>
<dbReference type="AlphaFoldDB" id="A0A316E0G8"/>
<dbReference type="PANTHER" id="PTHR23090:SF9">
    <property type="entry name" value="GLUTAMINE-DEPENDENT NAD(+) SYNTHETASE"/>
    <property type="match status" value="1"/>
</dbReference>
<feature type="binding site" evidence="8">
    <location>
        <begin position="46"/>
        <end position="53"/>
    </location>
    <ligand>
        <name>ATP</name>
        <dbReference type="ChEBI" id="CHEBI:30616"/>
    </ligand>
</feature>
<keyword evidence="2 8" id="KW-0436">Ligase</keyword>
<accession>A0A316E0G8</accession>
<dbReference type="UniPathway" id="UPA00253">
    <property type="reaction ID" value="UER00333"/>
</dbReference>
<dbReference type="Proteomes" id="UP000651837">
    <property type="component" value="Unassembled WGS sequence"/>
</dbReference>
<keyword evidence="5 8" id="KW-0067">ATP-binding</keyword>
<reference evidence="13 14" key="1">
    <citation type="submission" date="2018-05" db="EMBL/GenBank/DDBJ databases">
        <title>Genomic Encyclopedia of Archaeal and Bacterial Type Strains, Phase II (KMG-II): from individual species to whole genera.</title>
        <authorList>
            <person name="Goeker M."/>
        </authorList>
    </citation>
    <scope>NUCLEOTIDE SEQUENCE [LARGE SCALE GENOMIC DNA]</scope>
    <source>
        <strain evidence="13 14">DSM 23514</strain>
    </source>
</reference>
<dbReference type="Gene3D" id="3.40.50.620">
    <property type="entry name" value="HUPs"/>
    <property type="match status" value="1"/>
</dbReference>
<feature type="binding site" evidence="8">
    <location>
        <position position="203"/>
    </location>
    <ligand>
        <name>ATP</name>
        <dbReference type="ChEBI" id="CHEBI:30616"/>
    </ligand>
</feature>
<evidence type="ECO:0000256" key="6">
    <source>
        <dbReference type="ARBA" id="ARBA00022842"/>
    </source>
</evidence>
<evidence type="ECO:0000313" key="12">
    <source>
        <dbReference type="EMBL" id="MBD1260918.1"/>
    </source>
</evidence>
<comment type="caution">
    <text evidence="13">The sequence shown here is derived from an EMBL/GenBank/DDBJ whole genome shotgun (WGS) entry which is preliminary data.</text>
</comment>
<evidence type="ECO:0000256" key="10">
    <source>
        <dbReference type="RuleBase" id="RU003812"/>
    </source>
</evidence>
<feature type="binding site" description="in other chain" evidence="8">
    <location>
        <position position="183"/>
    </location>
    <ligand>
        <name>deamido-NAD(+)</name>
        <dbReference type="ChEBI" id="CHEBI:58437"/>
        <note>ligand shared between two neighboring subunits</note>
    </ligand>
</feature>
<dbReference type="HAMAP" id="MF_00193">
    <property type="entry name" value="NadE_ammonia_dep"/>
    <property type="match status" value="1"/>
</dbReference>
<feature type="binding site" evidence="8">
    <location>
        <position position="223"/>
    </location>
    <ligand>
        <name>deamido-NAD(+)</name>
        <dbReference type="ChEBI" id="CHEBI:58437"/>
        <note>ligand shared between two neighboring subunits</note>
    </ligand>
</feature>
<evidence type="ECO:0000313" key="15">
    <source>
        <dbReference type="Proteomes" id="UP000651837"/>
    </source>
</evidence>
<evidence type="ECO:0000256" key="4">
    <source>
        <dbReference type="ARBA" id="ARBA00022741"/>
    </source>
</evidence>
<dbReference type="GO" id="GO:0004359">
    <property type="term" value="F:glutaminase activity"/>
    <property type="evidence" value="ECO:0007669"/>
    <property type="project" value="InterPro"/>
</dbReference>
<keyword evidence="7 8" id="KW-0520">NAD</keyword>
<dbReference type="GO" id="GO:0005524">
    <property type="term" value="F:ATP binding"/>
    <property type="evidence" value="ECO:0007669"/>
    <property type="project" value="UniProtKB-UniRule"/>
</dbReference>
<organism evidence="13 14">
    <name type="scientific">Maribacter polysiphoniae</name>
    <dbReference type="NCBI Taxonomy" id="429344"/>
    <lineage>
        <taxon>Bacteria</taxon>
        <taxon>Pseudomonadati</taxon>
        <taxon>Bacteroidota</taxon>
        <taxon>Flavobacteriia</taxon>
        <taxon>Flavobacteriales</taxon>
        <taxon>Flavobacteriaceae</taxon>
        <taxon>Maribacter</taxon>
    </lineage>
</organism>
<evidence type="ECO:0000259" key="11">
    <source>
        <dbReference type="Pfam" id="PF02540"/>
    </source>
</evidence>
<feature type="binding site" evidence="8">
    <location>
        <position position="254"/>
    </location>
    <ligand>
        <name>ATP</name>
        <dbReference type="ChEBI" id="CHEBI:30616"/>
    </ligand>
</feature>
<proteinExistence type="inferred from homology"/>
<dbReference type="InterPro" id="IPR003694">
    <property type="entry name" value="NAD_synthase"/>
</dbReference>
<feature type="domain" description="NAD/GMP synthase" evidence="11">
    <location>
        <begin position="24"/>
        <end position="110"/>
    </location>
</feature>
<comment type="function">
    <text evidence="8">Catalyzes the ATP-dependent amidation of deamido-NAD to form NAD. Uses ammonia as a nitrogen source.</text>
</comment>
<dbReference type="Proteomes" id="UP000245667">
    <property type="component" value="Unassembled WGS sequence"/>
</dbReference>
<dbReference type="CDD" id="cd00553">
    <property type="entry name" value="NAD_synthase"/>
    <property type="match status" value="1"/>
</dbReference>
<keyword evidence="4 8" id="KW-0547">Nucleotide-binding</keyword>
<comment type="subunit">
    <text evidence="8">Homodimer.</text>
</comment>
<dbReference type="EC" id="6.3.1.5" evidence="8 10"/>
<dbReference type="GO" id="GO:0008795">
    <property type="term" value="F:NAD+ synthase activity"/>
    <property type="evidence" value="ECO:0007669"/>
    <property type="project" value="UniProtKB-UniRule"/>
</dbReference>
<comment type="caution">
    <text evidence="8">Lacks conserved residue(s) required for the propagation of feature annotation.</text>
</comment>
<protein>
    <recommendedName>
        <fullName evidence="8 10">NH(3)-dependent NAD(+) synthetase</fullName>
        <ecNumber evidence="8 10">6.3.1.5</ecNumber>
    </recommendedName>
</protein>
<dbReference type="OrthoDB" id="9803818at2"/>
<dbReference type="RefSeq" id="WP_109649713.1">
    <property type="nucleotide sequence ID" value="NZ_JACWLN010000003.1"/>
</dbReference>
<gene>
    <name evidence="8 12" type="primary">nadE</name>
    <name evidence="12" type="ORF">HZY62_10000</name>
    <name evidence="13" type="ORF">LX92_01530</name>
</gene>
<evidence type="ECO:0000256" key="3">
    <source>
        <dbReference type="ARBA" id="ARBA00022723"/>
    </source>
</evidence>
<dbReference type="GO" id="GO:0003952">
    <property type="term" value="F:NAD+ synthase (glutamine-hydrolyzing) activity"/>
    <property type="evidence" value="ECO:0007669"/>
    <property type="project" value="InterPro"/>
</dbReference>
<evidence type="ECO:0000256" key="2">
    <source>
        <dbReference type="ARBA" id="ARBA00022598"/>
    </source>
</evidence>
<dbReference type="SUPFAM" id="SSF52402">
    <property type="entry name" value="Adenine nucleotide alpha hydrolases-like"/>
    <property type="match status" value="1"/>
</dbReference>
<dbReference type="Pfam" id="PF02540">
    <property type="entry name" value="NAD_synthase"/>
    <property type="match status" value="2"/>
</dbReference>
<evidence type="ECO:0000256" key="1">
    <source>
        <dbReference type="ARBA" id="ARBA00005859"/>
    </source>
</evidence>
<name>A0A316E0G8_9FLAO</name>
<evidence type="ECO:0000313" key="13">
    <source>
        <dbReference type="EMBL" id="PWK23944.1"/>
    </source>
</evidence>